<dbReference type="InterPro" id="IPR021242">
    <property type="entry name" value="DUF2799"/>
</dbReference>
<name>A0A1Q2M7V1_9GAMM</name>
<dbReference type="eggNOG" id="ENOG5032YRS">
    <property type="taxonomic scope" value="Bacteria"/>
</dbReference>
<dbReference type="OrthoDB" id="5917215at2"/>
<gene>
    <name evidence="2" type="ORF">Mag101_15185</name>
</gene>
<evidence type="ECO:0000313" key="3">
    <source>
        <dbReference type="Proteomes" id="UP000188219"/>
    </source>
</evidence>
<evidence type="ECO:0008006" key="4">
    <source>
        <dbReference type="Google" id="ProtNLM"/>
    </source>
</evidence>
<dbReference type="RefSeq" id="WP_077406857.1">
    <property type="nucleotide sequence ID" value="NZ_CP019650.1"/>
</dbReference>
<proteinExistence type="predicted"/>
<feature type="coiled-coil region" evidence="1">
    <location>
        <begin position="124"/>
        <end position="181"/>
    </location>
</feature>
<evidence type="ECO:0000256" key="1">
    <source>
        <dbReference type="SAM" id="Coils"/>
    </source>
</evidence>
<dbReference type="Pfam" id="PF10973">
    <property type="entry name" value="DUF2799"/>
    <property type="match status" value="1"/>
</dbReference>
<evidence type="ECO:0000313" key="2">
    <source>
        <dbReference type="EMBL" id="AQQ68825.1"/>
    </source>
</evidence>
<dbReference type="PROSITE" id="PS51257">
    <property type="entry name" value="PROKAR_LIPOPROTEIN"/>
    <property type="match status" value="1"/>
</dbReference>
<dbReference type="AlphaFoldDB" id="A0A1Q2M7V1"/>
<accession>A0A1Q2M7V1</accession>
<organism evidence="2 3">
    <name type="scientific">Microbulbifer agarilyticus</name>
    <dbReference type="NCBI Taxonomy" id="260552"/>
    <lineage>
        <taxon>Bacteria</taxon>
        <taxon>Pseudomonadati</taxon>
        <taxon>Pseudomonadota</taxon>
        <taxon>Gammaproteobacteria</taxon>
        <taxon>Cellvibrionales</taxon>
        <taxon>Microbulbiferaceae</taxon>
        <taxon>Microbulbifer</taxon>
    </lineage>
</organism>
<keyword evidence="3" id="KW-1185">Reference proteome</keyword>
<dbReference type="STRING" id="260552.Mag101_15185"/>
<dbReference type="KEGG" id="maga:Mag101_15185"/>
<sequence length="197" mass="22421">MTTPMKSWKLIALIALPAWILLGSGCAVISESECQAGLWYERGLEDGARGRSQGTVYKIAQKCHEYGVRTDTAAWMRGHEEGVERYCTPENGFVVGRRGRDYEGVCTGPTADLFLANYERGLAVYQAEQQYNALVNRYEDVEREIYRVEGALEEAETKEEARALRSQRRSLRREMRHLEGEMMLFGGFGAFNPLLFY</sequence>
<dbReference type="EMBL" id="CP019650">
    <property type="protein sequence ID" value="AQQ68825.1"/>
    <property type="molecule type" value="Genomic_DNA"/>
</dbReference>
<dbReference type="Proteomes" id="UP000188219">
    <property type="component" value="Chromosome"/>
</dbReference>
<keyword evidence="1" id="KW-0175">Coiled coil</keyword>
<protein>
    <recommendedName>
        <fullName evidence="4">DNA repair protein</fullName>
    </recommendedName>
</protein>
<reference evidence="2" key="1">
    <citation type="submission" date="2017-02" db="EMBL/GenBank/DDBJ databases">
        <title>Genome of Microbulbifer agarilyticus GP101.</title>
        <authorList>
            <person name="Jung J."/>
            <person name="Bae S.S."/>
            <person name="Baek K."/>
        </authorList>
    </citation>
    <scope>NUCLEOTIDE SEQUENCE [LARGE SCALE GENOMIC DNA]</scope>
    <source>
        <strain evidence="2">GP101</strain>
    </source>
</reference>